<dbReference type="PANTHER" id="PTHR47338">
    <property type="entry name" value="ZN(II)2CYS6 TRANSCRIPTION FACTOR (EUROFUNG)-RELATED"/>
    <property type="match status" value="1"/>
</dbReference>
<feature type="region of interest" description="Disordered" evidence="7">
    <location>
        <begin position="98"/>
        <end position="130"/>
    </location>
</feature>
<keyword evidence="4" id="KW-0238">DNA-binding</keyword>
<comment type="subcellular location">
    <subcellularLocation>
        <location evidence="1">Nucleus</location>
    </subcellularLocation>
</comment>
<evidence type="ECO:0000313" key="9">
    <source>
        <dbReference type="EMBL" id="KIW52597.1"/>
    </source>
</evidence>
<keyword evidence="3" id="KW-0805">Transcription regulation</keyword>
<dbReference type="GO" id="GO:0005634">
    <property type="term" value="C:nucleus"/>
    <property type="evidence" value="ECO:0007669"/>
    <property type="project" value="UniProtKB-SubCell"/>
</dbReference>
<dbReference type="SUPFAM" id="SSF57701">
    <property type="entry name" value="Zn2/Cys6 DNA-binding domain"/>
    <property type="match status" value="1"/>
</dbReference>
<dbReference type="EMBL" id="KN847321">
    <property type="protein sequence ID" value="KIW52597.1"/>
    <property type="molecule type" value="Genomic_DNA"/>
</dbReference>
<organism evidence="9 10">
    <name type="scientific">Exophiala xenobiotica</name>
    <dbReference type="NCBI Taxonomy" id="348802"/>
    <lineage>
        <taxon>Eukaryota</taxon>
        <taxon>Fungi</taxon>
        <taxon>Dikarya</taxon>
        <taxon>Ascomycota</taxon>
        <taxon>Pezizomycotina</taxon>
        <taxon>Eurotiomycetes</taxon>
        <taxon>Chaetothyriomycetidae</taxon>
        <taxon>Chaetothyriales</taxon>
        <taxon>Herpotrichiellaceae</taxon>
        <taxon>Exophiala</taxon>
    </lineage>
</organism>
<dbReference type="PROSITE" id="PS50048">
    <property type="entry name" value="ZN2_CY6_FUNGAL_2"/>
    <property type="match status" value="1"/>
</dbReference>
<evidence type="ECO:0000256" key="3">
    <source>
        <dbReference type="ARBA" id="ARBA00023015"/>
    </source>
</evidence>
<dbReference type="AlphaFoldDB" id="A0A0D2CRJ4"/>
<dbReference type="SMART" id="SM00066">
    <property type="entry name" value="GAL4"/>
    <property type="match status" value="1"/>
</dbReference>
<dbReference type="Proteomes" id="UP000054342">
    <property type="component" value="Unassembled WGS sequence"/>
</dbReference>
<dbReference type="Gene3D" id="4.10.240.10">
    <property type="entry name" value="Zn(2)-C6 fungal-type DNA-binding domain"/>
    <property type="match status" value="1"/>
</dbReference>
<feature type="compositionally biased region" description="Polar residues" evidence="7">
    <location>
        <begin position="98"/>
        <end position="108"/>
    </location>
</feature>
<dbReference type="PROSITE" id="PS00463">
    <property type="entry name" value="ZN2_CY6_FUNGAL_1"/>
    <property type="match status" value="1"/>
</dbReference>
<name>A0A0D2CRJ4_9EURO</name>
<evidence type="ECO:0000259" key="8">
    <source>
        <dbReference type="PROSITE" id="PS50048"/>
    </source>
</evidence>
<dbReference type="STRING" id="348802.A0A0D2CRJ4"/>
<accession>A0A0D2CRJ4</accession>
<keyword evidence="6" id="KW-0539">Nucleus</keyword>
<dbReference type="PANTHER" id="PTHR47338:SF9">
    <property type="entry name" value="ZN(II)2CYS6 TRANSCRIPTION FACTOR (EUROFUNG)"/>
    <property type="match status" value="1"/>
</dbReference>
<feature type="compositionally biased region" description="Polar residues" evidence="7">
    <location>
        <begin position="66"/>
        <end position="77"/>
    </location>
</feature>
<keyword evidence="5" id="KW-0804">Transcription</keyword>
<feature type="domain" description="Zn(2)-C6 fungal-type" evidence="8">
    <location>
        <begin position="14"/>
        <end position="44"/>
    </location>
</feature>
<keyword evidence="2" id="KW-0479">Metal-binding</keyword>
<dbReference type="GO" id="GO:0006351">
    <property type="term" value="P:DNA-templated transcription"/>
    <property type="evidence" value="ECO:0007669"/>
    <property type="project" value="InterPro"/>
</dbReference>
<proteinExistence type="predicted"/>
<dbReference type="Pfam" id="PF04082">
    <property type="entry name" value="Fungal_trans"/>
    <property type="match status" value="1"/>
</dbReference>
<sequence>MTTPDRPQKRMRLACEPCRRKKSRCPAERPVCSHCARLGQQCTYASAIERNTISPARSTPIDRSSVPATGATTSQLDQRMAERLNTLEAQMIEMQNALDRQNTPLPTQRQPPSPLLRSSQGGFNDRAAKSMPSSVGLPPWDIIRTFTELYLTYCNYQPLPLFAPEHLLGTLTTRDPELLLAILGLAMRFSVESTAALAQNRTSMASVYASSSRTLTLNRVSHGPVELSTIQTLCILSLLEFNDGNAHHASIYSSLALDLALSAGLSSEYPGTQQIEIHQERRRCYWSVVLLKNLYGFPSGSLSFLQDDKTPKPFLSPMPPLGTSSAMRDASLEQPEGTTNPDETKDLGIFMYAIQLSEIWQKAARCAHRRGKPGGLWPSWSAQSEYGQTVALLMEFESKFPWKYRFRPGRFADQDPLQLREDREFWAVWFFVQMIYHSILCLLNHPLIMSLALRNFKMTQVPEVFLQHTAYLTTTHTNWIIHLLDLAKQKGLKLCDPFLAHLVAITATIYLQQSYSEDPTVRTRKKDCFRKCVSFVRELGSYWPYIDQLAEKLENFEQAVSTSYHNSASRSSPDSRVFIDLSLFWDIVESSFASELPRPADPYFGTSLKMNRQPSNSAAFLRSRLLPEPTHIDETGVAPAADIVGSISSLEALANASHGTSELPNLGLVSSLDEDAILAESYFARGDDFAGSMDDWWLQGGSI</sequence>
<dbReference type="InterPro" id="IPR036864">
    <property type="entry name" value="Zn2-C6_fun-type_DNA-bd_sf"/>
</dbReference>
<keyword evidence="10" id="KW-1185">Reference proteome</keyword>
<evidence type="ECO:0000256" key="1">
    <source>
        <dbReference type="ARBA" id="ARBA00004123"/>
    </source>
</evidence>
<dbReference type="HOGENOM" id="CLU_015161_3_0_1"/>
<dbReference type="InterPro" id="IPR001138">
    <property type="entry name" value="Zn2Cys6_DnaBD"/>
</dbReference>
<dbReference type="GO" id="GO:0000981">
    <property type="term" value="F:DNA-binding transcription factor activity, RNA polymerase II-specific"/>
    <property type="evidence" value="ECO:0007669"/>
    <property type="project" value="InterPro"/>
</dbReference>
<dbReference type="RefSeq" id="XP_013313181.1">
    <property type="nucleotide sequence ID" value="XM_013457727.1"/>
</dbReference>
<dbReference type="CDD" id="cd00067">
    <property type="entry name" value="GAL4"/>
    <property type="match status" value="1"/>
</dbReference>
<feature type="region of interest" description="Disordered" evidence="7">
    <location>
        <begin position="53"/>
        <end position="77"/>
    </location>
</feature>
<dbReference type="InterPro" id="IPR007219">
    <property type="entry name" value="XnlR_reg_dom"/>
</dbReference>
<evidence type="ECO:0000256" key="4">
    <source>
        <dbReference type="ARBA" id="ARBA00023125"/>
    </source>
</evidence>
<reference evidence="9 10" key="1">
    <citation type="submission" date="2015-01" db="EMBL/GenBank/DDBJ databases">
        <title>The Genome Sequence of Exophiala xenobiotica CBS118157.</title>
        <authorList>
            <consortium name="The Broad Institute Genomics Platform"/>
            <person name="Cuomo C."/>
            <person name="de Hoog S."/>
            <person name="Gorbushina A."/>
            <person name="Stielow B."/>
            <person name="Teixiera M."/>
            <person name="Abouelleil A."/>
            <person name="Chapman S.B."/>
            <person name="Priest M."/>
            <person name="Young S.K."/>
            <person name="Wortman J."/>
            <person name="Nusbaum C."/>
            <person name="Birren B."/>
        </authorList>
    </citation>
    <scope>NUCLEOTIDE SEQUENCE [LARGE SCALE GENOMIC DNA]</scope>
    <source>
        <strain evidence="9 10">CBS 118157</strain>
    </source>
</reference>
<protein>
    <recommendedName>
        <fullName evidence="8">Zn(2)-C6 fungal-type domain-containing protein</fullName>
    </recommendedName>
</protein>
<dbReference type="Pfam" id="PF00172">
    <property type="entry name" value="Zn_clus"/>
    <property type="match status" value="1"/>
</dbReference>
<dbReference type="OrthoDB" id="424974at2759"/>
<dbReference type="CDD" id="cd12148">
    <property type="entry name" value="fungal_TF_MHR"/>
    <property type="match status" value="1"/>
</dbReference>
<evidence type="ECO:0000256" key="6">
    <source>
        <dbReference type="ARBA" id="ARBA00023242"/>
    </source>
</evidence>
<evidence type="ECO:0000313" key="10">
    <source>
        <dbReference type="Proteomes" id="UP000054342"/>
    </source>
</evidence>
<dbReference type="InterPro" id="IPR050815">
    <property type="entry name" value="TF_fung"/>
</dbReference>
<gene>
    <name evidence="9" type="ORF">PV05_08227</name>
</gene>
<evidence type="ECO:0000256" key="5">
    <source>
        <dbReference type="ARBA" id="ARBA00023163"/>
    </source>
</evidence>
<dbReference type="GO" id="GO:0003677">
    <property type="term" value="F:DNA binding"/>
    <property type="evidence" value="ECO:0007669"/>
    <property type="project" value="UniProtKB-KW"/>
</dbReference>
<evidence type="ECO:0000256" key="2">
    <source>
        <dbReference type="ARBA" id="ARBA00022723"/>
    </source>
</evidence>
<dbReference type="GO" id="GO:0008270">
    <property type="term" value="F:zinc ion binding"/>
    <property type="evidence" value="ECO:0007669"/>
    <property type="project" value="InterPro"/>
</dbReference>
<evidence type="ECO:0000256" key="7">
    <source>
        <dbReference type="SAM" id="MobiDB-lite"/>
    </source>
</evidence>
<dbReference type="GeneID" id="25330135"/>